<dbReference type="Proteomes" id="UP000070501">
    <property type="component" value="Unassembled WGS sequence"/>
</dbReference>
<evidence type="ECO:0000313" key="3">
    <source>
        <dbReference type="Proteomes" id="UP000070501"/>
    </source>
</evidence>
<feature type="coiled-coil region" evidence="1">
    <location>
        <begin position="11"/>
        <end position="45"/>
    </location>
</feature>
<keyword evidence="1" id="KW-0175">Coiled coil</keyword>
<sequence>MAGVLPINAQLKRIVEREKELKVSLKNLRDNNKGVEETRRKLMKDELEQISKDKLQALVESRQQDLVRRISIFWIIRDSRDTDMVERYKQLLEKLDPDHTLLIMWCFFQRAKEKGVRTPFQDTDHFVFVWPGPRSASFVSKLRTKLSRAVVSPGGTGVFETIRTIVKNAIGFYSPIDLISSELPDEDETIGLTIIEAENPVRMDVVSQSAGLRGCCPEIRDSFQRRAIH</sequence>
<evidence type="ECO:0000313" key="2">
    <source>
        <dbReference type="EMBL" id="KXJ84988.1"/>
    </source>
</evidence>
<evidence type="ECO:0000256" key="1">
    <source>
        <dbReference type="SAM" id="Coils"/>
    </source>
</evidence>
<gene>
    <name evidence="2" type="ORF">Micbo1qcDRAFT_181191</name>
</gene>
<name>A0A136IJP5_9PEZI</name>
<dbReference type="InParanoid" id="A0A136IJP5"/>
<protein>
    <submittedName>
        <fullName evidence="2">Uncharacterized protein</fullName>
    </submittedName>
</protein>
<dbReference type="AlphaFoldDB" id="A0A136IJP5"/>
<dbReference type="OrthoDB" id="5244652at2759"/>
<proteinExistence type="predicted"/>
<accession>A0A136IJP5</accession>
<reference evidence="3" key="1">
    <citation type="submission" date="2016-02" db="EMBL/GenBank/DDBJ databases">
        <title>Draft genome sequence of Microdochium bolleyi, a fungal endophyte of beachgrass.</title>
        <authorList>
            <consortium name="DOE Joint Genome Institute"/>
            <person name="David A.S."/>
            <person name="May G."/>
            <person name="Haridas S."/>
            <person name="Lim J."/>
            <person name="Wang M."/>
            <person name="Labutti K."/>
            <person name="Lipzen A."/>
            <person name="Barry K."/>
            <person name="Grigoriev I.V."/>
        </authorList>
    </citation>
    <scope>NUCLEOTIDE SEQUENCE [LARGE SCALE GENOMIC DNA]</scope>
    <source>
        <strain evidence="3">J235TASD1</strain>
    </source>
</reference>
<organism evidence="2 3">
    <name type="scientific">Microdochium bolleyi</name>
    <dbReference type="NCBI Taxonomy" id="196109"/>
    <lineage>
        <taxon>Eukaryota</taxon>
        <taxon>Fungi</taxon>
        <taxon>Dikarya</taxon>
        <taxon>Ascomycota</taxon>
        <taxon>Pezizomycotina</taxon>
        <taxon>Sordariomycetes</taxon>
        <taxon>Xylariomycetidae</taxon>
        <taxon>Xylariales</taxon>
        <taxon>Microdochiaceae</taxon>
        <taxon>Microdochium</taxon>
    </lineage>
</organism>
<keyword evidence="3" id="KW-1185">Reference proteome</keyword>
<dbReference type="EMBL" id="KQ964304">
    <property type="protein sequence ID" value="KXJ84988.1"/>
    <property type="molecule type" value="Genomic_DNA"/>
</dbReference>